<feature type="region of interest" description="Disordered" evidence="1">
    <location>
        <begin position="1"/>
        <end position="21"/>
    </location>
</feature>
<reference evidence="2" key="2">
    <citation type="journal article" date="2015" name="Data Brief">
        <title>Shoot transcriptome of the giant reed, Arundo donax.</title>
        <authorList>
            <person name="Barrero R.A."/>
            <person name="Guerrero F.D."/>
            <person name="Moolhuijzen P."/>
            <person name="Goolsby J.A."/>
            <person name="Tidwell J."/>
            <person name="Bellgard S.E."/>
            <person name="Bellgard M.I."/>
        </authorList>
    </citation>
    <scope>NUCLEOTIDE SEQUENCE</scope>
    <source>
        <tissue evidence="2">Shoot tissue taken approximately 20 cm above the soil surface</tissue>
    </source>
</reference>
<evidence type="ECO:0000256" key="1">
    <source>
        <dbReference type="SAM" id="MobiDB-lite"/>
    </source>
</evidence>
<organism evidence="2">
    <name type="scientific">Arundo donax</name>
    <name type="common">Giant reed</name>
    <name type="synonym">Donax arundinaceus</name>
    <dbReference type="NCBI Taxonomy" id="35708"/>
    <lineage>
        <taxon>Eukaryota</taxon>
        <taxon>Viridiplantae</taxon>
        <taxon>Streptophyta</taxon>
        <taxon>Embryophyta</taxon>
        <taxon>Tracheophyta</taxon>
        <taxon>Spermatophyta</taxon>
        <taxon>Magnoliopsida</taxon>
        <taxon>Liliopsida</taxon>
        <taxon>Poales</taxon>
        <taxon>Poaceae</taxon>
        <taxon>PACMAD clade</taxon>
        <taxon>Arundinoideae</taxon>
        <taxon>Arundineae</taxon>
        <taxon>Arundo</taxon>
    </lineage>
</organism>
<sequence length="21" mass="2306">MVRCTASAWASGVAQKNRGRR</sequence>
<name>A0A0A8ZF10_ARUDO</name>
<dbReference type="EMBL" id="GBRH01262565">
    <property type="protein sequence ID" value="JAD35330.1"/>
    <property type="molecule type" value="Transcribed_RNA"/>
</dbReference>
<proteinExistence type="predicted"/>
<evidence type="ECO:0000313" key="2">
    <source>
        <dbReference type="EMBL" id="JAD35330.1"/>
    </source>
</evidence>
<reference evidence="2" key="1">
    <citation type="submission" date="2014-09" db="EMBL/GenBank/DDBJ databases">
        <authorList>
            <person name="Magalhaes I.L.F."/>
            <person name="Oliveira U."/>
            <person name="Santos F.R."/>
            <person name="Vidigal T.H.D.A."/>
            <person name="Brescovit A.D."/>
            <person name="Santos A.J."/>
        </authorList>
    </citation>
    <scope>NUCLEOTIDE SEQUENCE</scope>
    <source>
        <tissue evidence="2">Shoot tissue taken approximately 20 cm above the soil surface</tissue>
    </source>
</reference>
<accession>A0A0A8ZF10</accession>
<protein>
    <submittedName>
        <fullName evidence="2">Uncharacterized protein</fullName>
    </submittedName>
</protein>
<dbReference type="AlphaFoldDB" id="A0A0A8ZF10"/>